<dbReference type="InterPro" id="IPR009305">
    <property type="entry name" value="Mpo1-like"/>
</dbReference>
<evidence type="ECO:0000313" key="4">
    <source>
        <dbReference type="EMBL" id="HBU51004.1"/>
    </source>
</evidence>
<dbReference type="KEGG" id="aal:EP13_13480"/>
<evidence type="ECO:0000313" key="6">
    <source>
        <dbReference type="Proteomes" id="UP000263517"/>
    </source>
</evidence>
<evidence type="ECO:0000313" key="7">
    <source>
        <dbReference type="Proteomes" id="UP000264779"/>
    </source>
</evidence>
<evidence type="ECO:0000313" key="2">
    <source>
        <dbReference type="EMBL" id="AIF99617.1"/>
    </source>
</evidence>
<keyword evidence="1" id="KW-0812">Transmembrane</keyword>
<dbReference type="GeneID" id="78255914"/>
<feature type="transmembrane region" description="Helical" evidence="1">
    <location>
        <begin position="102"/>
        <end position="120"/>
    </location>
</feature>
<organism evidence="2 5">
    <name type="scientific">Alteromonas australica</name>
    <dbReference type="NCBI Taxonomy" id="589873"/>
    <lineage>
        <taxon>Bacteria</taxon>
        <taxon>Pseudomonadati</taxon>
        <taxon>Pseudomonadota</taxon>
        <taxon>Gammaproteobacteria</taxon>
        <taxon>Alteromonadales</taxon>
        <taxon>Alteromonadaceae</taxon>
        <taxon>Alteromonas/Salinimonas group</taxon>
        <taxon>Alteromonas</taxon>
    </lineage>
</organism>
<name>A0A075P8H2_9ALTE</name>
<evidence type="ECO:0000313" key="3">
    <source>
        <dbReference type="EMBL" id="HAW78216.1"/>
    </source>
</evidence>
<dbReference type="GO" id="GO:0016020">
    <property type="term" value="C:membrane"/>
    <property type="evidence" value="ECO:0007669"/>
    <property type="project" value="GOC"/>
</dbReference>
<dbReference type="Proteomes" id="UP000264779">
    <property type="component" value="Unassembled WGS sequence"/>
</dbReference>
<accession>A0A075P8H2</accession>
<dbReference type="OrthoDB" id="5515308at2"/>
<dbReference type="PANTHER" id="PTHR28026">
    <property type="entry name" value="DUF962 DOMAIN PROTEIN (AFU_ORTHOLOGUE AFUA_8G05310)"/>
    <property type="match status" value="1"/>
</dbReference>
<dbReference type="KEGG" id="aaus:EP12_14120"/>
<keyword evidence="5" id="KW-1185">Reference proteome</keyword>
<dbReference type="PATRIC" id="fig|589873.4.peg.3051"/>
<evidence type="ECO:0000313" key="5">
    <source>
        <dbReference type="Proteomes" id="UP000056090"/>
    </source>
</evidence>
<proteinExistence type="predicted"/>
<dbReference type="eggNOG" id="COG4539">
    <property type="taxonomic scope" value="Bacteria"/>
</dbReference>
<dbReference type="Proteomes" id="UP000056090">
    <property type="component" value="Chromosome"/>
</dbReference>
<feature type="transmembrane region" description="Helical" evidence="1">
    <location>
        <begin position="47"/>
        <end position="70"/>
    </location>
</feature>
<feature type="transmembrane region" description="Helical" evidence="1">
    <location>
        <begin position="77"/>
        <end position="96"/>
    </location>
</feature>
<reference evidence="2 5" key="1">
    <citation type="submission" date="2014-06" db="EMBL/GenBank/DDBJ databases">
        <title>Genomes of Alteromonas australica, a world apart.</title>
        <authorList>
            <person name="Gonzaga A."/>
            <person name="Lopez-Perez M."/>
            <person name="Rodriguez-Valera F."/>
        </authorList>
    </citation>
    <scope>NUCLEOTIDE SEQUENCE [LARGE SCALE GENOMIC DNA]</scope>
    <source>
        <strain evidence="2 5">H 17</strain>
    </source>
</reference>
<dbReference type="Proteomes" id="UP000263517">
    <property type="component" value="Unassembled WGS sequence"/>
</dbReference>
<evidence type="ECO:0000256" key="1">
    <source>
        <dbReference type="SAM" id="Phobius"/>
    </source>
</evidence>
<reference evidence="6 7" key="2">
    <citation type="journal article" date="2018" name="Nat. Biotechnol.">
        <title>A standardized bacterial taxonomy based on genome phylogeny substantially revises the tree of life.</title>
        <authorList>
            <person name="Parks D.H."/>
            <person name="Chuvochina M."/>
            <person name="Waite D.W."/>
            <person name="Rinke C."/>
            <person name="Skarshewski A."/>
            <person name="Chaumeil P.A."/>
            <person name="Hugenholtz P."/>
        </authorList>
    </citation>
    <scope>NUCLEOTIDE SEQUENCE [LARGE SCALE GENOMIC DNA]</scope>
    <source>
        <strain evidence="4">UBA11621</strain>
        <strain evidence="3">UBA11978</strain>
    </source>
</reference>
<gene>
    <name evidence="3" type="ORF">DCW74_21070</name>
    <name evidence="4" type="ORF">DEB45_07075</name>
    <name evidence="2" type="ORF">EP13_13480</name>
</gene>
<keyword evidence="1" id="KW-1133">Transmembrane helix</keyword>
<dbReference type="GO" id="GO:0046521">
    <property type="term" value="P:sphingoid catabolic process"/>
    <property type="evidence" value="ECO:0007669"/>
    <property type="project" value="TreeGrafter"/>
</dbReference>
<protein>
    <submittedName>
        <fullName evidence="3">DUF962 domain-containing protein</fullName>
    </submittedName>
    <submittedName>
        <fullName evidence="2">Membrane protein</fullName>
    </submittedName>
</protein>
<feature type="transmembrane region" description="Helical" evidence="1">
    <location>
        <begin position="21"/>
        <end position="41"/>
    </location>
</feature>
<sequence>MKTLEQHLSEYAKYHRDQRNIYTHYIGIPLIVFSVFCLLSRPYTQGVFPFVGEFLVSPAVVVWFIGNAFYLKLDLRLGAVMALITAAMVYLAQPIAMMTTSLWLSISIGIFVGGWILQFIGHHYEGKKPAFVDDIMGLAIGPLFVLAELSFELGLRNKLKSDIEDVSGPVH</sequence>
<dbReference type="Pfam" id="PF06127">
    <property type="entry name" value="Mpo1-like"/>
    <property type="match status" value="1"/>
</dbReference>
<dbReference type="AlphaFoldDB" id="A0A075P8H2"/>
<dbReference type="EMBL" id="DNAN01000737">
    <property type="protein sequence ID" value="HAW78216.1"/>
    <property type="molecule type" value="Genomic_DNA"/>
</dbReference>
<dbReference type="EMBL" id="CP008849">
    <property type="protein sequence ID" value="AIF99617.1"/>
    <property type="molecule type" value="Genomic_DNA"/>
</dbReference>
<keyword evidence="1" id="KW-0472">Membrane</keyword>
<dbReference type="PANTHER" id="PTHR28026:SF9">
    <property type="entry name" value="2-HYDROXY-PALMITIC ACID DIOXYGENASE MPO1"/>
    <property type="match status" value="1"/>
</dbReference>
<dbReference type="RefSeq" id="WP_044057691.1">
    <property type="nucleotide sequence ID" value="NZ_CAJXAX010000003.1"/>
</dbReference>
<dbReference type="EMBL" id="DONK01000107">
    <property type="protein sequence ID" value="HBU51004.1"/>
    <property type="molecule type" value="Genomic_DNA"/>
</dbReference>